<dbReference type="PaxDb" id="29760-VIT_10s0003g01820.t01"/>
<name>D7TJR2_VITVI</name>
<evidence type="ECO:0000313" key="2">
    <source>
        <dbReference type="EMBL" id="CBI30734.3"/>
    </source>
</evidence>
<sequence>MFNSINCQDKEINFKKRKTTSSSHQISDCFGGRWLPKTRVFRGPSLASSSALFFKIWYPFLRLGVLLIRVSLEKILIRRRWQVKIDLFMDAMTREEAAATLFLRGDLFRRRLRQSLIDFVGVFLMILDTIFVFLLLPSDDRGGRGMSKENGLEWRAEMGGKGV</sequence>
<keyword evidence="1" id="KW-1133">Transmembrane helix</keyword>
<keyword evidence="1" id="KW-0812">Transmembrane</keyword>
<reference evidence="3" key="1">
    <citation type="journal article" date="2007" name="Nature">
        <title>The grapevine genome sequence suggests ancestral hexaploidization in major angiosperm phyla.</title>
        <authorList>
            <consortium name="The French-Italian Public Consortium for Grapevine Genome Characterization."/>
            <person name="Jaillon O."/>
            <person name="Aury J.-M."/>
            <person name="Noel B."/>
            <person name="Policriti A."/>
            <person name="Clepet C."/>
            <person name="Casagrande A."/>
            <person name="Choisne N."/>
            <person name="Aubourg S."/>
            <person name="Vitulo N."/>
            <person name="Jubin C."/>
            <person name="Vezzi A."/>
            <person name="Legeai F."/>
            <person name="Hugueney P."/>
            <person name="Dasilva C."/>
            <person name="Horner D."/>
            <person name="Mica E."/>
            <person name="Jublot D."/>
            <person name="Poulain J."/>
            <person name="Bruyere C."/>
            <person name="Billault A."/>
            <person name="Segurens B."/>
            <person name="Gouyvenoux M."/>
            <person name="Ugarte E."/>
            <person name="Cattonaro F."/>
            <person name="Anthouard V."/>
            <person name="Vico V."/>
            <person name="Del Fabbro C."/>
            <person name="Alaux M."/>
            <person name="Di Gaspero G."/>
            <person name="Dumas V."/>
            <person name="Felice N."/>
            <person name="Paillard S."/>
            <person name="Juman I."/>
            <person name="Moroldo M."/>
            <person name="Scalabrin S."/>
            <person name="Canaguier A."/>
            <person name="Le Clainche I."/>
            <person name="Malacrida G."/>
            <person name="Durand E."/>
            <person name="Pesole G."/>
            <person name="Laucou V."/>
            <person name="Chatelet P."/>
            <person name="Merdinoglu D."/>
            <person name="Delledonne M."/>
            <person name="Pezzotti M."/>
            <person name="Lecharny A."/>
            <person name="Scarpelli C."/>
            <person name="Artiguenave F."/>
            <person name="Pe M.E."/>
            <person name="Valle G."/>
            <person name="Morgante M."/>
            <person name="Caboche M."/>
            <person name="Adam-Blondon A.-F."/>
            <person name="Weissenbach J."/>
            <person name="Quetier F."/>
            <person name="Wincker P."/>
        </authorList>
    </citation>
    <scope>NUCLEOTIDE SEQUENCE [LARGE SCALE GENOMIC DNA]</scope>
    <source>
        <strain evidence="3">cv. Pinot noir / PN40024</strain>
    </source>
</reference>
<accession>D7TJR2</accession>
<evidence type="ECO:0000313" key="3">
    <source>
        <dbReference type="Proteomes" id="UP000009183"/>
    </source>
</evidence>
<gene>
    <name evidence="2" type="ordered locus">VIT_10s0003g01820</name>
</gene>
<organism evidence="2 3">
    <name type="scientific">Vitis vinifera</name>
    <name type="common">Grape</name>
    <dbReference type="NCBI Taxonomy" id="29760"/>
    <lineage>
        <taxon>Eukaryota</taxon>
        <taxon>Viridiplantae</taxon>
        <taxon>Streptophyta</taxon>
        <taxon>Embryophyta</taxon>
        <taxon>Tracheophyta</taxon>
        <taxon>Spermatophyta</taxon>
        <taxon>Magnoliopsida</taxon>
        <taxon>eudicotyledons</taxon>
        <taxon>Gunneridae</taxon>
        <taxon>Pentapetalae</taxon>
        <taxon>rosids</taxon>
        <taxon>Vitales</taxon>
        <taxon>Vitaceae</taxon>
        <taxon>Viteae</taxon>
        <taxon>Vitis</taxon>
    </lineage>
</organism>
<evidence type="ECO:0000256" key="1">
    <source>
        <dbReference type="SAM" id="Phobius"/>
    </source>
</evidence>
<dbReference type="InParanoid" id="D7TJR2"/>
<dbReference type="EMBL" id="FN595992">
    <property type="protein sequence ID" value="CBI30734.3"/>
    <property type="molecule type" value="Genomic_DNA"/>
</dbReference>
<dbReference type="HOGENOM" id="CLU_1630005_0_0_1"/>
<protein>
    <submittedName>
        <fullName evidence="2">Uncharacterized protein</fullName>
    </submittedName>
</protein>
<dbReference type="AlphaFoldDB" id="D7TJR2"/>
<dbReference type="Proteomes" id="UP000009183">
    <property type="component" value="Chromosome 10"/>
</dbReference>
<proteinExistence type="predicted"/>
<feature type="transmembrane region" description="Helical" evidence="1">
    <location>
        <begin position="116"/>
        <end position="136"/>
    </location>
</feature>
<keyword evidence="1" id="KW-0472">Membrane</keyword>
<keyword evidence="3" id="KW-1185">Reference proteome</keyword>